<dbReference type="VEuPathDB" id="FungiDB:TRIREDRAFT_104301"/>
<sequence>MSGTAITSSPQQLPVLPKDLVSIDTLEYLGFDEETAEFIWADRIKELVRAHATKPDGNLSTAFMSQVVEHVYDFGHVSNTCDDNLRLWHQCLNHCGLDRQTKAAILDPVFKKIRLTQTCLHWVRNTIELRFKALQDLRAAEAAASVPLKRGQADESASTDAVPCPSQPEETAMSEAVLRASQSPSDTTVTLYKGVDRASVRHLFDDRRDLSRISALATFPPGNARGSSSAYYLYVDRDIAEQQACYIRRRSSLTPVVLVQVRIQKSALEAAYEGPQRQELYWPSEDWKRLAFYCRGNRPVPPDLAKYMEARLSIVTAVAKADRAFTRNMNRLDQITETMVLKNKHGKDAIQYCFRRRDADYFLTQHAELKMLPFTEDEFQAWCVDAREEELKDIPELPCRVVSGGFNVDAAMENADEHDGLVV</sequence>
<dbReference type="EMBL" id="GL985058">
    <property type="protein sequence ID" value="EGR51422.1"/>
    <property type="molecule type" value="Genomic_DNA"/>
</dbReference>
<gene>
    <name evidence="1" type="ORF">TRIREDRAFT_104301</name>
</gene>
<keyword evidence="2" id="KW-1185">Reference proteome</keyword>
<dbReference type="Proteomes" id="UP000008984">
    <property type="component" value="Unassembled WGS sequence"/>
</dbReference>
<dbReference type="eggNOG" id="ENOG502SPYJ">
    <property type="taxonomic scope" value="Eukaryota"/>
</dbReference>
<dbReference type="AlphaFoldDB" id="G0RC07"/>
<organism evidence="2">
    <name type="scientific">Hypocrea jecorina (strain QM6a)</name>
    <name type="common">Trichoderma reesei</name>
    <dbReference type="NCBI Taxonomy" id="431241"/>
    <lineage>
        <taxon>Eukaryota</taxon>
        <taxon>Fungi</taxon>
        <taxon>Dikarya</taxon>
        <taxon>Ascomycota</taxon>
        <taxon>Pezizomycotina</taxon>
        <taxon>Sordariomycetes</taxon>
        <taxon>Hypocreomycetidae</taxon>
        <taxon>Hypocreales</taxon>
        <taxon>Hypocreaceae</taxon>
        <taxon>Trichoderma</taxon>
    </lineage>
</organism>
<dbReference type="HOGENOM" id="CLU_049785_0_0_1"/>
<accession>G0RC07</accession>
<reference evidence="1 2" key="1">
    <citation type="journal article" date="2008" name="Nat. Biotechnol.">
        <title>Genome sequencing and analysis of the biomass-degrading fungus Trichoderma reesei (syn. Hypocrea jecorina).</title>
        <authorList>
            <person name="Martinez D."/>
            <person name="Berka R.M."/>
            <person name="Henrissat B."/>
            <person name="Saloheimo M."/>
            <person name="Arvas M."/>
            <person name="Baker S.E."/>
            <person name="Chapman J."/>
            <person name="Chertkov O."/>
            <person name="Coutinho P.M."/>
            <person name="Cullen D."/>
            <person name="Danchin E.G."/>
            <person name="Grigoriev I.V."/>
            <person name="Harris P."/>
            <person name="Jackson M."/>
            <person name="Kubicek C.P."/>
            <person name="Han C.S."/>
            <person name="Ho I."/>
            <person name="Larrondo L.F."/>
            <person name="de Leon A.L."/>
            <person name="Magnuson J.K."/>
            <person name="Merino S."/>
            <person name="Misra M."/>
            <person name="Nelson B."/>
            <person name="Putnam N."/>
            <person name="Robbertse B."/>
            <person name="Salamov A.A."/>
            <person name="Schmoll M."/>
            <person name="Terry A."/>
            <person name="Thayer N."/>
            <person name="Westerholm-Parvinen A."/>
            <person name="Schoch C.L."/>
            <person name="Yao J."/>
            <person name="Barabote R."/>
            <person name="Nelson M.A."/>
            <person name="Detter C."/>
            <person name="Bruce D."/>
            <person name="Kuske C.R."/>
            <person name="Xie G."/>
            <person name="Richardson P."/>
            <person name="Rokhsar D.S."/>
            <person name="Lucas S.M."/>
            <person name="Rubin E.M."/>
            <person name="Dunn-Coleman N."/>
            <person name="Ward M."/>
            <person name="Brettin T.S."/>
        </authorList>
    </citation>
    <scope>NUCLEOTIDE SEQUENCE [LARGE SCALE GENOMIC DNA]</scope>
    <source>
        <strain evidence="1 2">QM6a</strain>
    </source>
</reference>
<name>G0RC07_HYPJQ</name>
<dbReference type="OrthoDB" id="5429780at2759"/>
<protein>
    <submittedName>
        <fullName evidence="1">Predicted protein</fullName>
    </submittedName>
</protein>
<evidence type="ECO:0000313" key="1">
    <source>
        <dbReference type="EMBL" id="EGR51422.1"/>
    </source>
</evidence>
<evidence type="ECO:0000313" key="2">
    <source>
        <dbReference type="Proteomes" id="UP000008984"/>
    </source>
</evidence>
<dbReference type="STRING" id="431241.G0RC07"/>
<dbReference type="RefSeq" id="XP_006962911.1">
    <property type="nucleotide sequence ID" value="XM_006962849.1"/>
</dbReference>
<proteinExistence type="predicted"/>
<dbReference type="GeneID" id="18480807"/>
<dbReference type="KEGG" id="tre:TRIREDRAFT_104301"/>